<reference evidence="1" key="1">
    <citation type="journal article" date="2015" name="Nature">
        <title>Complex archaea that bridge the gap between prokaryotes and eukaryotes.</title>
        <authorList>
            <person name="Spang A."/>
            <person name="Saw J.H."/>
            <person name="Jorgensen S.L."/>
            <person name="Zaremba-Niedzwiedzka K."/>
            <person name="Martijn J."/>
            <person name="Lind A.E."/>
            <person name="van Eijk R."/>
            <person name="Schleper C."/>
            <person name="Guy L."/>
            <person name="Ettema T.J."/>
        </authorList>
    </citation>
    <scope>NUCLEOTIDE SEQUENCE</scope>
</reference>
<gene>
    <name evidence="1" type="ORF">LCGC14_1283550</name>
</gene>
<dbReference type="EMBL" id="LAZR01007325">
    <property type="protein sequence ID" value="KKM85988.1"/>
    <property type="molecule type" value="Genomic_DNA"/>
</dbReference>
<accession>A0A0F9KW92</accession>
<protein>
    <submittedName>
        <fullName evidence="1">Uncharacterized protein</fullName>
    </submittedName>
</protein>
<comment type="caution">
    <text evidence="1">The sequence shown here is derived from an EMBL/GenBank/DDBJ whole genome shotgun (WGS) entry which is preliminary data.</text>
</comment>
<proteinExistence type="predicted"/>
<sequence>MVLFGGGSTSTQQALTRGQPITSSTDLLTKRLLEIQGLAARGDPAFQEGSSFFATKVGGAVETALASLTGGGDASDIASVIAEALRASSEQQASSDNAGLALQRELGIRNIELAERTQAFTEQDVQTQRLLEAAGLATGPTGAIQLAFLARGQGAPQAEVASIFQNLPFVQALLAGETLPSFGLPGQLGGEFSRVSSVGNVIEGQNLGVTIPSTTGVSRTQFENLTPTEQAFLGALGQSETGTPSNEFLEQIMRTFVPENTATGSGASIGF</sequence>
<dbReference type="AlphaFoldDB" id="A0A0F9KW92"/>
<evidence type="ECO:0000313" key="1">
    <source>
        <dbReference type="EMBL" id="KKM85988.1"/>
    </source>
</evidence>
<name>A0A0F9KW92_9ZZZZ</name>
<organism evidence="1">
    <name type="scientific">marine sediment metagenome</name>
    <dbReference type="NCBI Taxonomy" id="412755"/>
    <lineage>
        <taxon>unclassified sequences</taxon>
        <taxon>metagenomes</taxon>
        <taxon>ecological metagenomes</taxon>
    </lineage>
</organism>